<evidence type="ECO:0000259" key="1">
    <source>
        <dbReference type="Pfam" id="PF00903"/>
    </source>
</evidence>
<dbReference type="EMBL" id="MFDD01000008">
    <property type="protein sequence ID" value="OGE40575.1"/>
    <property type="molecule type" value="Genomic_DNA"/>
</dbReference>
<name>A0A1F5KIE7_9BACT</name>
<dbReference type="InterPro" id="IPR004360">
    <property type="entry name" value="Glyas_Fos-R_dOase_dom"/>
</dbReference>
<organism evidence="2 3">
    <name type="scientific">Candidatus Daviesbacteria bacterium RIFCSPHIGHO2_02_FULL_43_12</name>
    <dbReference type="NCBI Taxonomy" id="1797776"/>
    <lineage>
        <taxon>Bacteria</taxon>
        <taxon>Candidatus Daviesiibacteriota</taxon>
    </lineage>
</organism>
<sequence>MKPLAVDFVCYAVKDVKEALKFYRDTLGLTVSEEFGEDFVEFDLGNVTLAIGSAAAIGEKISVLKETPQSVLLWRMWQRLLRSSEKKE</sequence>
<feature type="domain" description="Glyoxalase/fosfomycin resistance/dioxygenase" evidence="1">
    <location>
        <begin position="7"/>
        <end position="53"/>
    </location>
</feature>
<comment type="caution">
    <text evidence="2">The sequence shown here is derived from an EMBL/GenBank/DDBJ whole genome shotgun (WGS) entry which is preliminary data.</text>
</comment>
<dbReference type="Pfam" id="PF00903">
    <property type="entry name" value="Glyoxalase"/>
    <property type="match status" value="1"/>
</dbReference>
<reference evidence="2 3" key="1">
    <citation type="journal article" date="2016" name="Nat. Commun.">
        <title>Thousands of microbial genomes shed light on interconnected biogeochemical processes in an aquifer system.</title>
        <authorList>
            <person name="Anantharaman K."/>
            <person name="Brown C.T."/>
            <person name="Hug L.A."/>
            <person name="Sharon I."/>
            <person name="Castelle C.J."/>
            <person name="Probst A.J."/>
            <person name="Thomas B.C."/>
            <person name="Singh A."/>
            <person name="Wilkins M.J."/>
            <person name="Karaoz U."/>
            <person name="Brodie E.L."/>
            <person name="Williams K.H."/>
            <person name="Hubbard S.S."/>
            <person name="Banfield J.F."/>
        </authorList>
    </citation>
    <scope>NUCLEOTIDE SEQUENCE [LARGE SCALE GENOMIC DNA]</scope>
</reference>
<accession>A0A1F5KIE7</accession>
<evidence type="ECO:0000313" key="2">
    <source>
        <dbReference type="EMBL" id="OGE40575.1"/>
    </source>
</evidence>
<dbReference type="AlphaFoldDB" id="A0A1F5KIE7"/>
<dbReference type="Proteomes" id="UP000177328">
    <property type="component" value="Unassembled WGS sequence"/>
</dbReference>
<proteinExistence type="predicted"/>
<evidence type="ECO:0000313" key="3">
    <source>
        <dbReference type="Proteomes" id="UP000177328"/>
    </source>
</evidence>
<dbReference type="InterPro" id="IPR029068">
    <property type="entry name" value="Glyas_Bleomycin-R_OHBP_Dase"/>
</dbReference>
<dbReference type="Gene3D" id="3.10.180.10">
    <property type="entry name" value="2,3-Dihydroxybiphenyl 1,2-Dioxygenase, domain 1"/>
    <property type="match status" value="1"/>
</dbReference>
<dbReference type="SUPFAM" id="SSF54593">
    <property type="entry name" value="Glyoxalase/Bleomycin resistance protein/Dihydroxybiphenyl dioxygenase"/>
    <property type="match status" value="1"/>
</dbReference>
<protein>
    <recommendedName>
        <fullName evidence="1">Glyoxalase/fosfomycin resistance/dioxygenase domain-containing protein</fullName>
    </recommendedName>
</protein>
<gene>
    <name evidence="2" type="ORF">A3D25_00455</name>
</gene>